<keyword evidence="3" id="KW-1185">Reference proteome</keyword>
<comment type="caution">
    <text evidence="2">The sequence shown here is derived from an EMBL/GenBank/DDBJ whole genome shotgun (WGS) entry which is preliminary data.</text>
</comment>
<reference evidence="2 3" key="1">
    <citation type="journal article" date="2018" name="IMA Fungus">
        <title>IMA Genome-F 9: Draft genome sequence of Annulohypoxylon stygium, Aspergillus mulundensis, Berkeleyomyces basicola (syn. Thielaviopsis basicola), Ceratocystis smalleyi, two Cercospora beticola strains, Coleophoma cylindrospora, Fusarium fracticaudum, Phialophora cf. hyalina, and Morchella septimelata.</title>
        <authorList>
            <person name="Wingfield B.D."/>
            <person name="Bills G.F."/>
            <person name="Dong Y."/>
            <person name="Huang W."/>
            <person name="Nel W.J."/>
            <person name="Swalarsk-Parry B.S."/>
            <person name="Vaghefi N."/>
            <person name="Wilken P.M."/>
            <person name="An Z."/>
            <person name="de Beer Z.W."/>
            <person name="De Vos L."/>
            <person name="Chen L."/>
            <person name="Duong T.A."/>
            <person name="Gao Y."/>
            <person name="Hammerbacher A."/>
            <person name="Kikkert J.R."/>
            <person name="Li Y."/>
            <person name="Li H."/>
            <person name="Li K."/>
            <person name="Li Q."/>
            <person name="Liu X."/>
            <person name="Ma X."/>
            <person name="Naidoo K."/>
            <person name="Pethybridge S.J."/>
            <person name="Sun J."/>
            <person name="Steenkamp E.T."/>
            <person name="van der Nest M.A."/>
            <person name="van Wyk S."/>
            <person name="Wingfield M.J."/>
            <person name="Xiong C."/>
            <person name="Yue Q."/>
            <person name="Zhang X."/>
        </authorList>
    </citation>
    <scope>NUCLEOTIDE SEQUENCE [LARGE SCALE GENOMIC DNA]</scope>
    <source>
        <strain evidence="2 3">BP5796</strain>
    </source>
</reference>
<dbReference type="Proteomes" id="UP000256328">
    <property type="component" value="Unassembled WGS sequence"/>
</dbReference>
<gene>
    <name evidence="2" type="ORF">BP5796_07495</name>
</gene>
<organism evidence="2 3">
    <name type="scientific">Coleophoma crateriformis</name>
    <dbReference type="NCBI Taxonomy" id="565419"/>
    <lineage>
        <taxon>Eukaryota</taxon>
        <taxon>Fungi</taxon>
        <taxon>Dikarya</taxon>
        <taxon>Ascomycota</taxon>
        <taxon>Pezizomycotina</taxon>
        <taxon>Leotiomycetes</taxon>
        <taxon>Helotiales</taxon>
        <taxon>Dermateaceae</taxon>
        <taxon>Coleophoma</taxon>
    </lineage>
</organism>
<accession>A0A3D8RJ27</accession>
<protein>
    <submittedName>
        <fullName evidence="2">Uncharacterized protein</fullName>
    </submittedName>
</protein>
<evidence type="ECO:0000313" key="2">
    <source>
        <dbReference type="EMBL" id="RDW74053.1"/>
    </source>
</evidence>
<dbReference type="EMBL" id="PDLN01000010">
    <property type="protein sequence ID" value="RDW74053.1"/>
    <property type="molecule type" value="Genomic_DNA"/>
</dbReference>
<name>A0A3D8RJ27_9HELO</name>
<evidence type="ECO:0000313" key="3">
    <source>
        <dbReference type="Proteomes" id="UP000256328"/>
    </source>
</evidence>
<sequence length="208" mass="22581">MDRSESIAPIHAFYIEASLGLPYRLRTSVFGVPHPSEEPKSTPRSIWMSILVDYPERELSFPEDRLPAFSGMASELQTTSGDIYYAGVWQSCLLPRLVVASFHGPLHTTDVHEEDATFLEASTELVDEDSPLGNVHCGQVVLDARLFSKDTAKASNLTFNMDIGPDGIRAMDEKSKIGFLGGDDEDPVDKDGSGLILSPAGDGVLPAN</sequence>
<dbReference type="OrthoDB" id="5125733at2759"/>
<evidence type="ECO:0000256" key="1">
    <source>
        <dbReference type="SAM" id="MobiDB-lite"/>
    </source>
</evidence>
<proteinExistence type="predicted"/>
<feature type="region of interest" description="Disordered" evidence="1">
    <location>
        <begin position="180"/>
        <end position="208"/>
    </location>
</feature>
<dbReference type="AlphaFoldDB" id="A0A3D8RJ27"/>